<feature type="domain" description="DUF5716" evidence="1">
    <location>
        <begin position="123"/>
        <end position="407"/>
    </location>
</feature>
<dbReference type="Proteomes" id="UP000095495">
    <property type="component" value="Unassembled WGS sequence"/>
</dbReference>
<evidence type="ECO:0000259" key="1">
    <source>
        <dbReference type="Pfam" id="PF18980"/>
    </source>
</evidence>
<reference evidence="2" key="1">
    <citation type="submission" date="2015-05" db="EMBL/GenBank/DDBJ databases">
        <authorList>
            <person name="Wang D.B."/>
            <person name="Wang M."/>
        </authorList>
    </citation>
    <scope>NUCLEOTIDE SEQUENCE [LARGE SCALE GENOMIC DNA]</scope>
    <source>
        <strain evidence="2">M72</strain>
    </source>
</reference>
<dbReference type="AlphaFoldDB" id="A0A0M6WPH4"/>
<reference evidence="4" key="2">
    <citation type="submission" date="2015-05" db="EMBL/GenBank/DDBJ databases">
        <authorList>
            <consortium name="Pathogen Informatics"/>
        </authorList>
    </citation>
    <scope>NUCLEOTIDE SEQUENCE [LARGE SCALE GENOMIC DNA]</scope>
    <source>
        <strain evidence="3 5">2789STDY5608863</strain>
        <strain evidence="4">M72</strain>
    </source>
</reference>
<dbReference type="OrthoDB" id="1918132at2"/>
<protein>
    <recommendedName>
        <fullName evidence="1">DUF5716 domain-containing protein</fullName>
    </recommendedName>
</protein>
<dbReference type="STRING" id="301302.ERS852420_01173"/>
<dbReference type="InterPro" id="IPR043770">
    <property type="entry name" value="DUF5716_C"/>
</dbReference>
<accession>A0A0M6WPH4</accession>
<organism evidence="2 4">
    <name type="scientific">Roseburia faecis</name>
    <dbReference type="NCBI Taxonomy" id="301302"/>
    <lineage>
        <taxon>Bacteria</taxon>
        <taxon>Bacillati</taxon>
        <taxon>Bacillota</taxon>
        <taxon>Clostridia</taxon>
        <taxon>Lachnospirales</taxon>
        <taxon>Lachnospiraceae</taxon>
        <taxon>Roseburia</taxon>
    </lineage>
</organism>
<dbReference type="EMBL" id="CVRR01000019">
    <property type="protein sequence ID" value="CRL38846.1"/>
    <property type="molecule type" value="Genomic_DNA"/>
</dbReference>
<gene>
    <name evidence="3" type="ORF">ERS852420_01173</name>
    <name evidence="2" type="ORF">M72_07911</name>
</gene>
<evidence type="ECO:0000313" key="3">
    <source>
        <dbReference type="EMBL" id="CUM86606.1"/>
    </source>
</evidence>
<sequence length="410" mass="46094">MEANTCYLGIELNDSYAMVSYMQPNMEEPETVSTIAGSENYRIPTLLARRKNVGMWYYGEDAGRMAKTSEVICVDSLLRRAAASEVITIAKESYDAVDLLALFIKKVIELPQKLGNTSHVTGIVLTVDHLTKELIGIFRHVAELLGLSQETFAVIDDKESFYAFAMNQEKSLWMHDVFLFSCGKNAVSSYDLSRDMHTKPQMITIHATGAQELGEEKDEAFARLLTNCFANRSVSSVYLVGDGFDGEWMKQSLAVLCRGRRAFLGQNLFSKGACYMARIREMGENWPFIYMGENEMKFNLSLSVVEKEKKKVLNLVSAGKNWFEIKNTCEVILSGTPQVEFLKQLPSSSTPQIQTVELEDLPVRPDRTTRLRITASPVANDKIEVEIRDLGFGEFFPATGRAWKSIIMMG</sequence>
<dbReference type="Proteomes" id="UP000049979">
    <property type="component" value="Unassembled WGS sequence"/>
</dbReference>
<evidence type="ECO:0000313" key="5">
    <source>
        <dbReference type="Proteomes" id="UP000095495"/>
    </source>
</evidence>
<evidence type="ECO:0000313" key="4">
    <source>
        <dbReference type="Proteomes" id="UP000049979"/>
    </source>
</evidence>
<evidence type="ECO:0000313" key="2">
    <source>
        <dbReference type="EMBL" id="CRL38846.1"/>
    </source>
</evidence>
<dbReference type="Pfam" id="PF18980">
    <property type="entry name" value="DUF5716_C"/>
    <property type="match status" value="1"/>
</dbReference>
<dbReference type="Gene3D" id="3.30.420.40">
    <property type="match status" value="1"/>
</dbReference>
<name>A0A0M6WPH4_9FIRM</name>
<dbReference type="EMBL" id="CYXV01000004">
    <property type="protein sequence ID" value="CUM86606.1"/>
    <property type="molecule type" value="Genomic_DNA"/>
</dbReference>
<keyword evidence="4" id="KW-1185">Reference proteome</keyword>
<proteinExistence type="predicted"/>